<dbReference type="InterPro" id="IPR001878">
    <property type="entry name" value="Znf_CCHC"/>
</dbReference>
<feature type="compositionally biased region" description="Basic and acidic residues" evidence="9">
    <location>
        <begin position="2115"/>
        <end position="2135"/>
    </location>
</feature>
<dbReference type="InterPro" id="IPR021109">
    <property type="entry name" value="Peptidase_aspartic_dom_sf"/>
</dbReference>
<evidence type="ECO:0000256" key="6">
    <source>
        <dbReference type="ARBA" id="ARBA00022801"/>
    </source>
</evidence>
<feature type="domain" description="Integrase catalytic" evidence="12">
    <location>
        <begin position="1459"/>
        <end position="1617"/>
    </location>
</feature>
<dbReference type="Gene3D" id="4.10.60.10">
    <property type="entry name" value="Zinc finger, CCHC-type"/>
    <property type="match status" value="1"/>
</dbReference>
<dbReference type="PROSITE" id="PS50994">
    <property type="entry name" value="INTEGRASE"/>
    <property type="match status" value="1"/>
</dbReference>
<dbReference type="GO" id="GO:0003676">
    <property type="term" value="F:nucleic acid binding"/>
    <property type="evidence" value="ECO:0007669"/>
    <property type="project" value="InterPro"/>
</dbReference>
<dbReference type="PROSITE" id="PS50158">
    <property type="entry name" value="ZF_CCHC"/>
    <property type="match status" value="1"/>
</dbReference>
<feature type="compositionally biased region" description="Low complexity" evidence="9">
    <location>
        <begin position="545"/>
        <end position="555"/>
    </location>
</feature>
<feature type="compositionally biased region" description="Basic and acidic residues" evidence="9">
    <location>
        <begin position="32"/>
        <end position="42"/>
    </location>
</feature>
<feature type="compositionally biased region" description="Polar residues" evidence="9">
    <location>
        <begin position="22"/>
        <end position="31"/>
    </location>
</feature>
<evidence type="ECO:0000256" key="1">
    <source>
        <dbReference type="ARBA" id="ARBA00012493"/>
    </source>
</evidence>
<feature type="region of interest" description="Disordered" evidence="9">
    <location>
        <begin position="1"/>
        <end position="42"/>
    </location>
</feature>
<dbReference type="GO" id="GO:0004519">
    <property type="term" value="F:endonuclease activity"/>
    <property type="evidence" value="ECO:0007669"/>
    <property type="project" value="UniProtKB-KW"/>
</dbReference>
<feature type="region of interest" description="Disordered" evidence="9">
    <location>
        <begin position="2103"/>
        <end position="2135"/>
    </location>
</feature>
<evidence type="ECO:0000313" key="14">
    <source>
        <dbReference type="Proteomes" id="UP000024635"/>
    </source>
</evidence>
<dbReference type="InterPro" id="IPR036875">
    <property type="entry name" value="Znf_CCHC_sf"/>
</dbReference>
<dbReference type="SMART" id="SM00343">
    <property type="entry name" value="ZnF_C2HC"/>
    <property type="match status" value="1"/>
</dbReference>
<evidence type="ECO:0000256" key="2">
    <source>
        <dbReference type="ARBA" id="ARBA00022679"/>
    </source>
</evidence>
<dbReference type="GO" id="GO:0015074">
    <property type="term" value="P:DNA integration"/>
    <property type="evidence" value="ECO:0007669"/>
    <property type="project" value="InterPro"/>
</dbReference>
<dbReference type="InterPro" id="IPR043128">
    <property type="entry name" value="Rev_trsase/Diguanyl_cyclase"/>
</dbReference>
<dbReference type="SUPFAM" id="SSF56672">
    <property type="entry name" value="DNA/RNA polymerases"/>
    <property type="match status" value="1"/>
</dbReference>
<dbReference type="Pfam" id="PF00098">
    <property type="entry name" value="zf-CCHC"/>
    <property type="match status" value="1"/>
</dbReference>
<dbReference type="Pfam" id="PF00078">
    <property type="entry name" value="RVT_1"/>
    <property type="match status" value="1"/>
</dbReference>
<dbReference type="SUPFAM" id="SSF53098">
    <property type="entry name" value="Ribonuclease H-like"/>
    <property type="match status" value="1"/>
</dbReference>
<keyword evidence="6" id="KW-0378">Hydrolase</keyword>
<dbReference type="InterPro" id="IPR012337">
    <property type="entry name" value="RNaseH-like_sf"/>
</dbReference>
<keyword evidence="4" id="KW-0540">Nuclease</keyword>
<dbReference type="GO" id="GO:0003964">
    <property type="term" value="F:RNA-directed DNA polymerase activity"/>
    <property type="evidence" value="ECO:0007669"/>
    <property type="project" value="UniProtKB-KW"/>
</dbReference>
<evidence type="ECO:0000256" key="7">
    <source>
        <dbReference type="ARBA" id="ARBA00022918"/>
    </source>
</evidence>
<dbReference type="Gene3D" id="3.30.420.10">
    <property type="entry name" value="Ribonuclease H-like superfamily/Ribonuclease H"/>
    <property type="match status" value="1"/>
</dbReference>
<evidence type="ECO:0000259" key="10">
    <source>
        <dbReference type="PROSITE" id="PS50158"/>
    </source>
</evidence>
<dbReference type="Gene3D" id="1.10.340.70">
    <property type="match status" value="1"/>
</dbReference>
<dbReference type="InterPro" id="IPR001584">
    <property type="entry name" value="Integrase_cat-core"/>
</dbReference>
<evidence type="ECO:0000259" key="11">
    <source>
        <dbReference type="PROSITE" id="PS50878"/>
    </source>
</evidence>
<protein>
    <recommendedName>
        <fullName evidence="1">RNA-directed DNA polymerase</fullName>
        <ecNumber evidence="1">2.7.7.49</ecNumber>
    </recommendedName>
</protein>
<accession>A0A016US50</accession>
<gene>
    <name evidence="13" type="primary">Acey_s0028.g1760</name>
    <name evidence="13" type="ORF">Y032_0028g1760</name>
</gene>
<organism evidence="13 14">
    <name type="scientific">Ancylostoma ceylanicum</name>
    <dbReference type="NCBI Taxonomy" id="53326"/>
    <lineage>
        <taxon>Eukaryota</taxon>
        <taxon>Metazoa</taxon>
        <taxon>Ecdysozoa</taxon>
        <taxon>Nematoda</taxon>
        <taxon>Chromadorea</taxon>
        <taxon>Rhabditida</taxon>
        <taxon>Rhabditina</taxon>
        <taxon>Rhabditomorpha</taxon>
        <taxon>Strongyloidea</taxon>
        <taxon>Ancylostomatidae</taxon>
        <taxon>Ancylostomatinae</taxon>
        <taxon>Ancylostoma</taxon>
    </lineage>
</organism>
<keyword evidence="2" id="KW-0808">Transferase</keyword>
<dbReference type="Proteomes" id="UP000024635">
    <property type="component" value="Unassembled WGS sequence"/>
</dbReference>
<dbReference type="InterPro" id="IPR000477">
    <property type="entry name" value="RT_dom"/>
</dbReference>
<keyword evidence="14" id="KW-1185">Reference proteome</keyword>
<dbReference type="InterPro" id="IPR043502">
    <property type="entry name" value="DNA/RNA_pol_sf"/>
</dbReference>
<dbReference type="GO" id="GO:0016787">
    <property type="term" value="F:hydrolase activity"/>
    <property type="evidence" value="ECO:0007669"/>
    <property type="project" value="UniProtKB-KW"/>
</dbReference>
<dbReference type="InterPro" id="IPR050951">
    <property type="entry name" value="Retrovirus_Pol_polyprotein"/>
</dbReference>
<evidence type="ECO:0000313" key="13">
    <source>
        <dbReference type="EMBL" id="EYC18254.1"/>
    </source>
</evidence>
<dbReference type="SUPFAM" id="SSF57756">
    <property type="entry name" value="Retrovirus zinc finger-like domains"/>
    <property type="match status" value="1"/>
</dbReference>
<dbReference type="CDD" id="cd09274">
    <property type="entry name" value="RNase_HI_RT_Ty3"/>
    <property type="match status" value="1"/>
</dbReference>
<keyword evidence="8" id="KW-0862">Zinc</keyword>
<evidence type="ECO:0000259" key="12">
    <source>
        <dbReference type="PROSITE" id="PS50994"/>
    </source>
</evidence>
<sequence>MKRPHRRGHSLTHAWIEEAAGTSRQSTGSESTKGHQEKDSSAIDRVERDFVWTKESPQEYFHSRIEVCTTRAPAMEQNGEQVTVQNQVRSGSGIESYESIMEDILRGLSRIPQQLAVGLDEHRVANKYREPIEKAITSAISETIEKINTLRTMHACEQEFWRILHGKGIESMEDFSDFIATTERDNDLIAKLCETLNTNVFQLKKKVEKMTKEGQSKNEDELMDQIMDDLMMSDQAPRGQADESEPDDWYVLRTALESAFSDFGGKKNGPRNNREFLRRFKRKYCKVIKEDAALIEILVDDHLGGRAKNIFLTLPESIKRSSFEIITQELGKILASDSTAARMRALTELRKLKLRPGQSIVDFCIVLEKLGQKANPDGDFEIRSMEYAMILLENLKDWPEHVQLVGTLHKTEPSQTYERIKELAISIEQSHNMYGDQKAKFGYSWRARASEYRREREWRRRPQEINGAEDFHEREARRSNHIPGQAEFTNWTNRAFHSGLVNPTREKLDNDRVRKSSEDAARKCYNCAKYGHVARNCPQRESRVQQAHQEPQENQQRGDIKPISSLIGRVRMMGVEVRPGQSAKSELVGDRTIKRVRLLNGTANALLDSGSMISIIPLKVLAEAYDRGYDVDSLERVDERDMEAVFDASNNAMNFLGGVKIHVTLEGGKSSNVAFHISEEDSTEVLIGTNALKKLGVSITVTPETLAEREMADVVKKRQIVSADERVVIPPYGFRLVAARCDVAENEAEGVLWPTKRGVTNGIVRVTNQKLTIPVQNAEEAPLVLRKGEELGDIGSEKWIEKWENCAMLDHEELVMNDNQKRALLLKQIEDNRQQNGSEREIEDVLEDYKDVFAVSDKELRQTNLVKLTIDTGDHLPVKLKTRPVPLGVRAKLREMLKDLEKRDIIEKSHSDWAFPIVLVEKKDGGIRLCVDYRELNKRIRQDSYPIPTIDAILQSLAGKKYFTTLDLCSGYWQIPLEENTKHKSAFTTPEGLFQFKVTPFGLSTSPAVFQRLMDTVLSGLLGQEVFCYIDDVMICTETKERHLKLLREVCERMRGAGLMLKAQKCVLLQESISFLGHVIDQDGLHMDKKKVEAVLNYPTPRNVKDLRSFLGMASFYRKFCLNFSKTAAPLFKLTSARVEWQWEAPQEEAFAKLKTMISSAPVLTQPNIEEARSGKRPFVIFTDASTAGIGAVLSQEGEDKQLHPIFFASKSLTKAERRYHITDLEALGVMFAVKRFHMFIYGIPTVLKTDHQPLTALFRRNNVSARVLRWSLELQRYNLEIQYVKGKANSVADALSRGPVDNQDGKEENETMHDVVVCATQVGAISKWLKELQQDKGWKKIIEAVRNNEKNQVVKVQGTTDPLRAADFIIDEGELKMYRNDGSLVYIVPDSARYEVFKEAHAGTLAGHFSAHKVLNKLKKEVYWPDMVKDVHKWTKQCQTCFVSNPQKAIVPPLKPILTVRPYEIIGVDLLELGRTTSGNRYVVSIIDHFSKFAAAYPVPDKSAETVAKAIFLRWIADGCRWPKAILSDRGAEFENKVMEEIEKIAKIEHIFTKGYNPRENGITERLNGTIVAMLRRTTTIPTEWDLRLPFCMLSYNMTPHSSTGESPFFVLHGIDPTFPSSVIPNAKISWYSMDKTMGDYKTAIMQGILETHERIREHNDRIRQRMKNMYDKEHKVDISKHPVIGDRVYVKNPAEKSKTAHPKLTNEWCGTFRVIQVSENSATVTRIGENSEPMQIPFDQLRTLPKTFPDERIDTMTSRGKRGRKKAKEDVKVQKLTSSFSRGAVITSETQPGHLLFQCLDGCLMQAKLSDIAGVEFPGAFANEPVGTVWKAWIASSIFGRHDIDLPKKIKLFRRGNTCLDETALKPILKLAYNRCTAWTEFLCSTECISEHKDIDKFSVQQMYDDALRNFKDELAKENQNTPTVKEGPVGFAAPECAAVLERDGMKGGVQTAVVKTFKDLREKLNEWRSFGTWVVTWPIDEKWSEEKIKEICAAMAEHLKEGGRIVTAWTPCVQSNAEAWKRLHGVWKTTDEMIKNSASEKQFFPTSGAVTIKGKMYAEIGSPEASLQFYGKYAGVGNARYLYETIRQAAKEAQLPTMYAPPRTTANRRGGMWKEDHEATPPKRPQFDPRMD</sequence>
<dbReference type="EC" id="2.7.7.49" evidence="1"/>
<dbReference type="OrthoDB" id="9369938at2759"/>
<dbReference type="PROSITE" id="PS50878">
    <property type="entry name" value="RT_POL"/>
    <property type="match status" value="1"/>
</dbReference>
<dbReference type="Pfam" id="PF17921">
    <property type="entry name" value="Integrase_H2C2"/>
    <property type="match status" value="1"/>
</dbReference>
<dbReference type="FunFam" id="3.30.70.270:FF:000020">
    <property type="entry name" value="Transposon Tf2-6 polyprotein-like Protein"/>
    <property type="match status" value="1"/>
</dbReference>
<dbReference type="GO" id="GO:0005737">
    <property type="term" value="C:cytoplasm"/>
    <property type="evidence" value="ECO:0007669"/>
    <property type="project" value="UniProtKB-ARBA"/>
</dbReference>
<feature type="region of interest" description="Disordered" evidence="9">
    <location>
        <begin position="538"/>
        <end position="560"/>
    </location>
</feature>
<evidence type="ECO:0000256" key="9">
    <source>
        <dbReference type="SAM" id="MobiDB-lite"/>
    </source>
</evidence>
<dbReference type="Gene3D" id="3.10.10.10">
    <property type="entry name" value="HIV Type 1 Reverse Transcriptase, subunit A, domain 1"/>
    <property type="match status" value="1"/>
</dbReference>
<dbReference type="PANTHER" id="PTHR37984:SF5">
    <property type="entry name" value="PROTEIN NYNRIN-LIKE"/>
    <property type="match status" value="1"/>
</dbReference>
<dbReference type="Pfam" id="PF00665">
    <property type="entry name" value="rve"/>
    <property type="match status" value="1"/>
</dbReference>
<dbReference type="GO" id="GO:0042575">
    <property type="term" value="C:DNA polymerase complex"/>
    <property type="evidence" value="ECO:0007669"/>
    <property type="project" value="UniProtKB-ARBA"/>
</dbReference>
<evidence type="ECO:0000256" key="4">
    <source>
        <dbReference type="ARBA" id="ARBA00022722"/>
    </source>
</evidence>
<proteinExistence type="predicted"/>
<dbReference type="Gene3D" id="2.40.70.10">
    <property type="entry name" value="Acid Proteases"/>
    <property type="match status" value="1"/>
</dbReference>
<feature type="domain" description="Reverse transcriptase" evidence="11">
    <location>
        <begin position="901"/>
        <end position="1080"/>
    </location>
</feature>
<dbReference type="InterPro" id="IPR041588">
    <property type="entry name" value="Integrase_H2C2"/>
</dbReference>
<keyword evidence="3" id="KW-0548">Nucleotidyltransferase</keyword>
<keyword evidence="8" id="KW-0479">Metal-binding</keyword>
<dbReference type="InterPro" id="IPR041373">
    <property type="entry name" value="RT_RNaseH"/>
</dbReference>
<dbReference type="GO" id="GO:0019899">
    <property type="term" value="F:enzyme binding"/>
    <property type="evidence" value="ECO:0007669"/>
    <property type="project" value="UniProtKB-ARBA"/>
</dbReference>
<dbReference type="Gene3D" id="3.30.70.270">
    <property type="match status" value="2"/>
</dbReference>
<dbReference type="Pfam" id="PF17917">
    <property type="entry name" value="RT_RNaseH"/>
    <property type="match status" value="1"/>
</dbReference>
<dbReference type="GO" id="GO:0008270">
    <property type="term" value="F:zinc ion binding"/>
    <property type="evidence" value="ECO:0007669"/>
    <property type="project" value="UniProtKB-KW"/>
</dbReference>
<evidence type="ECO:0000256" key="8">
    <source>
        <dbReference type="PROSITE-ProRule" id="PRU00047"/>
    </source>
</evidence>
<dbReference type="PANTHER" id="PTHR37984">
    <property type="entry name" value="PROTEIN CBG26694"/>
    <property type="match status" value="1"/>
</dbReference>
<comment type="caution">
    <text evidence="13">The sequence shown here is derived from an EMBL/GenBank/DDBJ whole genome shotgun (WGS) entry which is preliminary data.</text>
</comment>
<name>A0A016US50_9BILA</name>
<keyword evidence="5" id="KW-0255">Endonuclease</keyword>
<dbReference type="EMBL" id="JARK01001364">
    <property type="protein sequence ID" value="EYC18254.1"/>
    <property type="molecule type" value="Genomic_DNA"/>
</dbReference>
<feature type="domain" description="CCHC-type" evidence="10">
    <location>
        <begin position="522"/>
        <end position="539"/>
    </location>
</feature>
<dbReference type="STRING" id="53326.A0A016US50"/>
<reference evidence="14" key="1">
    <citation type="journal article" date="2015" name="Nat. Genet.">
        <title>The genome and transcriptome of the zoonotic hookworm Ancylostoma ceylanicum identify infection-specific gene families.</title>
        <authorList>
            <person name="Schwarz E.M."/>
            <person name="Hu Y."/>
            <person name="Antoshechkin I."/>
            <person name="Miller M.M."/>
            <person name="Sternberg P.W."/>
            <person name="Aroian R.V."/>
        </authorList>
    </citation>
    <scope>NUCLEOTIDE SEQUENCE</scope>
    <source>
        <strain evidence="14">HY135</strain>
    </source>
</reference>
<evidence type="ECO:0000256" key="5">
    <source>
        <dbReference type="ARBA" id="ARBA00022759"/>
    </source>
</evidence>
<dbReference type="InterPro" id="IPR036397">
    <property type="entry name" value="RNaseH_sf"/>
</dbReference>
<feature type="compositionally biased region" description="Basic residues" evidence="9">
    <location>
        <begin position="1"/>
        <end position="10"/>
    </location>
</feature>
<keyword evidence="8" id="KW-0863">Zinc-finger</keyword>
<dbReference type="CDD" id="cd01647">
    <property type="entry name" value="RT_LTR"/>
    <property type="match status" value="1"/>
</dbReference>
<evidence type="ECO:0000256" key="3">
    <source>
        <dbReference type="ARBA" id="ARBA00022695"/>
    </source>
</evidence>
<keyword evidence="7" id="KW-0695">RNA-directed DNA polymerase</keyword>
<dbReference type="FunFam" id="1.10.340.70:FF:000001">
    <property type="entry name" value="Retrovirus-related Pol polyprotein from transposon gypsy-like Protein"/>
    <property type="match status" value="1"/>
</dbReference>